<dbReference type="Proteomes" id="UP000033483">
    <property type="component" value="Unassembled WGS sequence"/>
</dbReference>
<dbReference type="InterPro" id="IPR056409">
    <property type="entry name" value="Ig_CYK3_C"/>
</dbReference>
<dbReference type="SMART" id="SM00326">
    <property type="entry name" value="SH3"/>
    <property type="match status" value="1"/>
</dbReference>
<dbReference type="Gene3D" id="2.30.30.40">
    <property type="entry name" value="SH3 Domains"/>
    <property type="match status" value="1"/>
</dbReference>
<dbReference type="FunFam" id="2.30.30.40:FF:000168">
    <property type="entry name" value="SH3 domain protein (Cyk3)"/>
    <property type="match status" value="1"/>
</dbReference>
<feature type="region of interest" description="Disordered" evidence="3">
    <location>
        <begin position="81"/>
        <end position="100"/>
    </location>
</feature>
<feature type="compositionally biased region" description="Polar residues" evidence="3">
    <location>
        <begin position="593"/>
        <end position="604"/>
    </location>
</feature>
<feature type="compositionally biased region" description="Basic and acidic residues" evidence="3">
    <location>
        <begin position="575"/>
        <end position="584"/>
    </location>
</feature>
<dbReference type="InterPro" id="IPR038765">
    <property type="entry name" value="Papain-like_cys_pep_sf"/>
</dbReference>
<feature type="domain" description="SH3" evidence="4">
    <location>
        <begin position="10"/>
        <end position="72"/>
    </location>
</feature>
<dbReference type="Pfam" id="PF01841">
    <property type="entry name" value="Transglut_core"/>
    <property type="match status" value="1"/>
</dbReference>
<feature type="compositionally biased region" description="Low complexity" evidence="3">
    <location>
        <begin position="214"/>
        <end position="245"/>
    </location>
</feature>
<dbReference type="CDD" id="cd11889">
    <property type="entry name" value="SH3_Cyk3p-like"/>
    <property type="match status" value="1"/>
</dbReference>
<feature type="compositionally biased region" description="Polar residues" evidence="3">
    <location>
        <begin position="334"/>
        <end position="345"/>
    </location>
</feature>
<dbReference type="InterPro" id="IPR035553">
    <property type="entry name" value="Cyk3_SH3"/>
</dbReference>
<dbReference type="InterPro" id="IPR002931">
    <property type="entry name" value="Transglutaminase-like"/>
</dbReference>
<feature type="compositionally biased region" description="Polar residues" evidence="3">
    <location>
        <begin position="1556"/>
        <end position="1577"/>
    </location>
</feature>
<feature type="compositionally biased region" description="Low complexity" evidence="3">
    <location>
        <begin position="1587"/>
        <end position="1604"/>
    </location>
</feature>
<keyword evidence="6" id="KW-1185">Reference proteome</keyword>
<dbReference type="SMART" id="SM00460">
    <property type="entry name" value="TGc"/>
    <property type="match status" value="1"/>
</dbReference>
<feature type="compositionally biased region" description="Polar residues" evidence="3">
    <location>
        <begin position="448"/>
        <end position="457"/>
    </location>
</feature>
<feature type="compositionally biased region" description="Polar residues" evidence="3">
    <location>
        <begin position="297"/>
        <end position="324"/>
    </location>
</feature>
<dbReference type="GO" id="GO:0140278">
    <property type="term" value="P:mitotic division septum assembly"/>
    <property type="evidence" value="ECO:0007669"/>
    <property type="project" value="TreeGrafter"/>
</dbReference>
<dbReference type="InterPro" id="IPR001452">
    <property type="entry name" value="SH3_domain"/>
</dbReference>
<proteinExistence type="predicted"/>
<dbReference type="Gene3D" id="3.10.620.30">
    <property type="match status" value="1"/>
</dbReference>
<feature type="compositionally biased region" description="Low complexity" evidence="3">
    <location>
        <begin position="941"/>
        <end position="979"/>
    </location>
</feature>
<dbReference type="GO" id="GO:0110085">
    <property type="term" value="C:mitotic actomyosin contractile ring"/>
    <property type="evidence" value="ECO:0007669"/>
    <property type="project" value="TreeGrafter"/>
</dbReference>
<feature type="region of interest" description="Disordered" evidence="3">
    <location>
        <begin position="724"/>
        <end position="758"/>
    </location>
</feature>
<dbReference type="SUPFAM" id="SSF50044">
    <property type="entry name" value="SH3-domain"/>
    <property type="match status" value="1"/>
</dbReference>
<dbReference type="PANTHER" id="PTHR46333:SF2">
    <property type="entry name" value="CYTOKINESIS PROTEIN 3"/>
    <property type="match status" value="1"/>
</dbReference>
<dbReference type="InterPro" id="IPR036028">
    <property type="entry name" value="SH3-like_dom_sf"/>
</dbReference>
<feature type="compositionally biased region" description="Polar residues" evidence="3">
    <location>
        <begin position="478"/>
        <end position="492"/>
    </location>
</feature>
<feature type="region of interest" description="Disordered" evidence="3">
    <location>
        <begin position="1556"/>
        <end position="1652"/>
    </location>
</feature>
<feature type="compositionally biased region" description="Basic and acidic residues" evidence="3">
    <location>
        <begin position="157"/>
        <end position="167"/>
    </location>
</feature>
<feature type="compositionally biased region" description="Polar residues" evidence="3">
    <location>
        <begin position="356"/>
        <end position="365"/>
    </location>
</feature>
<evidence type="ECO:0000313" key="6">
    <source>
        <dbReference type="Proteomes" id="UP000033483"/>
    </source>
</evidence>
<feature type="region of interest" description="Disordered" evidence="3">
    <location>
        <begin position="866"/>
        <end position="928"/>
    </location>
</feature>
<dbReference type="InterPro" id="IPR052557">
    <property type="entry name" value="CAP/Cytokinesis_protein"/>
</dbReference>
<feature type="compositionally biased region" description="Polar residues" evidence="3">
    <location>
        <begin position="806"/>
        <end position="841"/>
    </location>
</feature>
<evidence type="ECO:0000313" key="5">
    <source>
        <dbReference type="EMBL" id="KKA28475.1"/>
    </source>
</evidence>
<gene>
    <name evidence="5" type="ORF">TD95_002548</name>
</gene>
<feature type="region of interest" description="Disordered" evidence="3">
    <location>
        <begin position="124"/>
        <end position="638"/>
    </location>
</feature>
<feature type="compositionally biased region" description="Polar residues" evidence="3">
    <location>
        <begin position="200"/>
        <end position="213"/>
    </location>
</feature>
<feature type="region of interest" description="Disordered" evidence="3">
    <location>
        <begin position="941"/>
        <end position="1026"/>
    </location>
</feature>
<feature type="compositionally biased region" description="Low complexity" evidence="3">
    <location>
        <begin position="493"/>
        <end position="506"/>
    </location>
</feature>
<feature type="region of interest" description="Disordered" evidence="3">
    <location>
        <begin position="800"/>
        <end position="852"/>
    </location>
</feature>
<sequence>MAAPPPLPTRFPCWCRAVYSWGGEGKRDLGFIEGDLIECLNAGDGSWWTGRLYRDRRTVGSFPSNFVEVLPDSFRPTTRSVSPLPANNAPAPGVTGSAKSKSFRKPFEAYAKAPHYTTAKQPVTYIGGGKVPPKPEPSKPAPSTAIASASSTALTRKTRESIVERARTASPAVGVGRTNTTYGSPNTGANTNMAMVMRSSAVQQQKPASQPYASQSISPLSSSPLYQYNNSHQQQQQLLLQQQQQNNYARSASPAPLQGYPPVGGSPGVAAHSYPQRSVSPAPHTYASREGSPAVHSYNTHSRSRSQYSMAMGQSNSPAPQQYMQRGVSPSPMQPHQSYNPRSTSPAPPAPQQQANDYNYMQRSASPAPFSQYGNSMPQQHQQQYQHQHQHQRYQDHSRSPSPAPLHHHYSHSGSMQRSASPVPPHHYHSNSGGSMPRGVSPGPYHAYTNSSVQRSASPIPPSHYKIDHRGASPAPNIYNNYSRSASPAPLTSYQQQQDQYRRAASPAPLRQNSYDHRAVSPAPHRQNSYDQRAVSPAPYQHYNTRSASPAPPPPNHYSSYGGRSPSPNPAGREISYHQSDRRFRPYSPQPPQENQFQSQTNEISGPPPPPAPPPHRHMTRQGSAMSFGPGGDASRQVSNTSYVEKDLYRQGSYASYDNRPTNQLSRNGSYTSYLENQTQIPSQSQNPNTNQNPNQNQSQALVRAPAPPLANGRFRAYTVGSAAPAATATPPPQNNLTIQTARSTSPLPPPALTPSPLREAMDGVMEQLETLRMSRVMNGDEVDGGSPWCPEHYDMVSRKSRKEASSSTRPQTAMGLSSQDSGYETWGVASSTTNTQSQLDGDTAPIEKSPLPELSSYVERMEKSLEEMHQQVASTAPEEQPEEAEEVPEAIPRAPALERPKSSMSGLVQEEDDVPSIASSKKMHSRRSAYEMLNRTFTTKTTASTGAQSNATSSTSSSGRSLMSGVSAGAISATSAGSFERRRERAQSATGMRDSDLDRPDSPFTSVSYHSSHASNPALARPQSQLAWQDEAPGLGGLVQPKTPKRSIFKKLLDSAKTGVANRSSLAFSSDKNANRSPTRNSPTKPQHGTINSISLAGSTALAFGNRNSPFSRSAAREMNNKSVDWVQVRRDVNRSNSLSRIERNERMDRARMLDYPAINAVDELYASTHGDEAADGNPVETPMFVPGMNLNLVDKNTRFLANIPSNIDAGHLASGFVCRPYKSDVQRLRAIFTWVSEKICWTQAYEGPVDTVRTIEIKRGCAEEYATLVLEMCTAVGVACELVRGYLKTPGETVESSTLPRANHWWNAVIVDGEWRMIDTCLASPSNPQRVKYSSMGSSSADHFWFLTPPSEICWTHIPEHHGHQHFCQPVAHEVLLNLPCVTPTFFNSGVEMHDYNSALGRIQGMEMVQLKVNVPGDVEIVAEVEARSFSRGSDPNNHGKDNGSVNKRALTQAEWYGGVKRYTIKAVLPGDEGFGVLRVYAGKRGLMHSIKEIPHPLALSIPIVHTGENAPYDFVTRHPTPHAQRHDIYVVQPQCQRLALNNTFVFAVRQHPSSAYGSGSGPQSAMTPASNPGRTSPAPFHRPGSAMSMSASGSNASNSSGTVAGKKPAKLAIQTPGGKILRLMRKEDRKGISTSGGTRLSEEETSDGGTWETIIKCSETGTWRGLVLADRTARWCVFAEWTCL</sequence>
<dbReference type="Pfam" id="PF07653">
    <property type="entry name" value="SH3_2"/>
    <property type="match status" value="1"/>
</dbReference>
<dbReference type="PANTHER" id="PTHR46333">
    <property type="entry name" value="CYTOKINESIS PROTEIN 3"/>
    <property type="match status" value="1"/>
</dbReference>
<evidence type="ECO:0000256" key="2">
    <source>
        <dbReference type="PROSITE-ProRule" id="PRU00192"/>
    </source>
</evidence>
<comment type="caution">
    <text evidence="5">The sequence shown here is derived from an EMBL/GenBank/DDBJ whole genome shotgun (WGS) entry which is preliminary data.</text>
</comment>
<evidence type="ECO:0000256" key="3">
    <source>
        <dbReference type="SAM" id="MobiDB-lite"/>
    </source>
</evidence>
<evidence type="ECO:0000256" key="1">
    <source>
        <dbReference type="ARBA" id="ARBA00022443"/>
    </source>
</evidence>
<feature type="compositionally biased region" description="Low complexity" evidence="3">
    <location>
        <begin position="141"/>
        <end position="155"/>
    </location>
</feature>
<evidence type="ECO:0000259" key="4">
    <source>
        <dbReference type="PROSITE" id="PS50002"/>
    </source>
</evidence>
<dbReference type="SUPFAM" id="SSF54001">
    <property type="entry name" value="Cysteine proteinases"/>
    <property type="match status" value="1"/>
</dbReference>
<dbReference type="Pfam" id="PF24584">
    <property type="entry name" value="Ig_CYK3_C"/>
    <property type="match status" value="2"/>
</dbReference>
<accession>A0A0F4ZE25</accession>
<feature type="compositionally biased region" description="Polar residues" evidence="3">
    <location>
        <begin position="1004"/>
        <end position="1016"/>
    </location>
</feature>
<feature type="compositionally biased region" description="Polar residues" evidence="3">
    <location>
        <begin position="177"/>
        <end position="193"/>
    </location>
</feature>
<organism evidence="5 6">
    <name type="scientific">Thielaviopsis punctulata</name>
    <dbReference type="NCBI Taxonomy" id="72032"/>
    <lineage>
        <taxon>Eukaryota</taxon>
        <taxon>Fungi</taxon>
        <taxon>Dikarya</taxon>
        <taxon>Ascomycota</taxon>
        <taxon>Pezizomycotina</taxon>
        <taxon>Sordariomycetes</taxon>
        <taxon>Hypocreomycetidae</taxon>
        <taxon>Microascales</taxon>
        <taxon>Ceratocystidaceae</taxon>
        <taxon>Thielaviopsis</taxon>
    </lineage>
</organism>
<dbReference type="PROSITE" id="PS50002">
    <property type="entry name" value="SH3"/>
    <property type="match status" value="1"/>
</dbReference>
<dbReference type="EMBL" id="LAEV01001305">
    <property type="protein sequence ID" value="KKA28475.1"/>
    <property type="molecule type" value="Genomic_DNA"/>
</dbReference>
<reference evidence="5 6" key="1">
    <citation type="submission" date="2015-03" db="EMBL/GenBank/DDBJ databases">
        <authorList>
            <person name="Radwan O."/>
            <person name="Al-Naeli F.A."/>
            <person name="Rendon G.A."/>
            <person name="Fields C."/>
        </authorList>
    </citation>
    <scope>NUCLEOTIDE SEQUENCE [LARGE SCALE GENOMIC DNA]</scope>
    <source>
        <strain evidence="5">CR-DP1</strain>
    </source>
</reference>
<feature type="compositionally biased region" description="Acidic residues" evidence="3">
    <location>
        <begin position="880"/>
        <end position="889"/>
    </location>
</feature>
<keyword evidence="1 2" id="KW-0728">SH3 domain</keyword>
<dbReference type="OrthoDB" id="6129702at2759"/>
<feature type="region of interest" description="Disordered" evidence="3">
    <location>
        <begin position="1065"/>
        <end position="1093"/>
    </location>
</feature>
<protein>
    <recommendedName>
        <fullName evidence="4">SH3 domain-containing protein</fullName>
    </recommendedName>
</protein>
<name>A0A0F4ZE25_9PEZI</name>